<dbReference type="Proteomes" id="UP000756132">
    <property type="component" value="Chromosome 4"/>
</dbReference>
<reference evidence="1" key="2">
    <citation type="journal article" date="2022" name="Microb. Genom.">
        <title>A chromosome-scale genome assembly of the tomato pathogen Cladosporium fulvum reveals a compartmentalized genome architecture and the presence of a dispensable chromosome.</title>
        <authorList>
            <person name="Zaccaron A.Z."/>
            <person name="Chen L.H."/>
            <person name="Samaras A."/>
            <person name="Stergiopoulos I."/>
        </authorList>
    </citation>
    <scope>NUCLEOTIDE SEQUENCE</scope>
    <source>
        <strain evidence="1">Race5_Kim</strain>
    </source>
</reference>
<gene>
    <name evidence="1" type="ORF">CLAFUR5_05295</name>
</gene>
<dbReference type="AlphaFoldDB" id="A0A9Q8P7B8"/>
<name>A0A9Q8P7B8_PASFU</name>
<organism evidence="1 2">
    <name type="scientific">Passalora fulva</name>
    <name type="common">Tomato leaf mold</name>
    <name type="synonym">Cladosporium fulvum</name>
    <dbReference type="NCBI Taxonomy" id="5499"/>
    <lineage>
        <taxon>Eukaryota</taxon>
        <taxon>Fungi</taxon>
        <taxon>Dikarya</taxon>
        <taxon>Ascomycota</taxon>
        <taxon>Pezizomycotina</taxon>
        <taxon>Dothideomycetes</taxon>
        <taxon>Dothideomycetidae</taxon>
        <taxon>Mycosphaerellales</taxon>
        <taxon>Mycosphaerellaceae</taxon>
        <taxon>Fulvia</taxon>
    </lineage>
</organism>
<keyword evidence="2" id="KW-1185">Reference proteome</keyword>
<dbReference type="GeneID" id="71985173"/>
<dbReference type="EMBL" id="CP090166">
    <property type="protein sequence ID" value="UJO15856.1"/>
    <property type="molecule type" value="Genomic_DNA"/>
</dbReference>
<accession>A0A9Q8P7B8</accession>
<dbReference type="KEGG" id="ffu:CLAFUR5_05295"/>
<proteinExistence type="predicted"/>
<evidence type="ECO:0000313" key="1">
    <source>
        <dbReference type="EMBL" id="UJO15856.1"/>
    </source>
</evidence>
<dbReference type="RefSeq" id="XP_047760222.1">
    <property type="nucleotide sequence ID" value="XM_047904443.1"/>
</dbReference>
<reference evidence="1" key="1">
    <citation type="submission" date="2021-12" db="EMBL/GenBank/DDBJ databases">
        <authorList>
            <person name="Zaccaron A."/>
            <person name="Stergiopoulos I."/>
        </authorList>
    </citation>
    <scope>NUCLEOTIDE SEQUENCE</scope>
    <source>
        <strain evidence="1">Race5_Kim</strain>
    </source>
</reference>
<sequence>MARKETEVKKSILKTVTTGGIKKTTSTISKTSRFQESTVKCRNKSTAFVRNPATMAVKLETIAEEPEEINETEPVKQEPFEDDEMDVDWEKMADDAEAGIFKRLMYMDGREWIERRFCTGLIAADMALG</sequence>
<evidence type="ECO:0000313" key="2">
    <source>
        <dbReference type="Proteomes" id="UP000756132"/>
    </source>
</evidence>
<protein>
    <submittedName>
        <fullName evidence="1">Uncharacterized protein</fullName>
    </submittedName>
</protein>